<feature type="non-terminal residue" evidence="16">
    <location>
        <position position="1"/>
    </location>
</feature>
<evidence type="ECO:0000259" key="14">
    <source>
        <dbReference type="PROSITE" id="PS50011"/>
    </source>
</evidence>
<dbReference type="InterPro" id="IPR001054">
    <property type="entry name" value="A/G_cyclase"/>
</dbReference>
<evidence type="ECO:0000256" key="13">
    <source>
        <dbReference type="ARBA" id="ARBA00023293"/>
    </source>
</evidence>
<dbReference type="Gene3D" id="1.10.510.10">
    <property type="entry name" value="Transferase(Phosphotransferase) domain 1"/>
    <property type="match status" value="1"/>
</dbReference>
<dbReference type="SUPFAM" id="SSF56112">
    <property type="entry name" value="Protein kinase-like (PK-like)"/>
    <property type="match status" value="1"/>
</dbReference>
<dbReference type="Pfam" id="PF07714">
    <property type="entry name" value="PK_Tyr_Ser-Thr"/>
    <property type="match status" value="1"/>
</dbReference>
<keyword evidence="17" id="KW-1185">Reference proteome</keyword>
<evidence type="ECO:0000256" key="8">
    <source>
        <dbReference type="ARBA" id="ARBA00022741"/>
    </source>
</evidence>
<dbReference type="InterPro" id="IPR001245">
    <property type="entry name" value="Ser-Thr/Tyr_kinase_cat_dom"/>
</dbReference>
<evidence type="ECO:0000259" key="15">
    <source>
        <dbReference type="PROSITE" id="PS50125"/>
    </source>
</evidence>
<evidence type="ECO:0000256" key="11">
    <source>
        <dbReference type="ARBA" id="ARBA00023180"/>
    </source>
</evidence>
<accession>A0AA36CIU2</accession>
<proteinExistence type="predicted"/>
<dbReference type="CDD" id="cd07302">
    <property type="entry name" value="CHD"/>
    <property type="match status" value="1"/>
</dbReference>
<dbReference type="PROSITE" id="PS50011">
    <property type="entry name" value="PROTEIN_KINASE_DOM"/>
    <property type="match status" value="1"/>
</dbReference>
<keyword evidence="7" id="KW-0732">Signal</keyword>
<dbReference type="SUPFAM" id="SSF55073">
    <property type="entry name" value="Nucleotide cyclase"/>
    <property type="match status" value="1"/>
</dbReference>
<evidence type="ECO:0000256" key="4">
    <source>
        <dbReference type="ARBA" id="ARBA00012202"/>
    </source>
</evidence>
<dbReference type="PANTHER" id="PTHR11920:SF495">
    <property type="entry name" value="RECEPTOR-TYPE GUANYLATE CYCLASE GCY-7"/>
    <property type="match status" value="1"/>
</dbReference>
<dbReference type="PANTHER" id="PTHR11920">
    <property type="entry name" value="GUANYLYL CYCLASE"/>
    <property type="match status" value="1"/>
</dbReference>
<keyword evidence="10" id="KW-0472">Membrane</keyword>
<dbReference type="Pfam" id="PF07701">
    <property type="entry name" value="HNOBA"/>
    <property type="match status" value="1"/>
</dbReference>
<dbReference type="GO" id="GO:0007168">
    <property type="term" value="P:receptor guanylyl cyclase signaling pathway"/>
    <property type="evidence" value="ECO:0007669"/>
    <property type="project" value="TreeGrafter"/>
</dbReference>
<keyword evidence="13" id="KW-0141">cGMP biosynthesis</keyword>
<dbReference type="InterPro" id="IPR000719">
    <property type="entry name" value="Prot_kinase_dom"/>
</dbReference>
<keyword evidence="8" id="KW-0547">Nucleotide-binding</keyword>
<dbReference type="GO" id="GO:0005886">
    <property type="term" value="C:plasma membrane"/>
    <property type="evidence" value="ECO:0007669"/>
    <property type="project" value="UniProtKB-SubCell"/>
</dbReference>
<dbReference type="Pfam" id="PF00211">
    <property type="entry name" value="Guanylate_cyc"/>
    <property type="match status" value="1"/>
</dbReference>
<dbReference type="SMART" id="SM00044">
    <property type="entry name" value="CYCc"/>
    <property type="match status" value="1"/>
</dbReference>
<dbReference type="Proteomes" id="UP001177023">
    <property type="component" value="Unassembled WGS sequence"/>
</dbReference>
<comment type="catalytic activity">
    <reaction evidence="1">
        <text>GTP = 3',5'-cyclic GMP + diphosphate</text>
        <dbReference type="Rhea" id="RHEA:13665"/>
        <dbReference type="ChEBI" id="CHEBI:33019"/>
        <dbReference type="ChEBI" id="CHEBI:37565"/>
        <dbReference type="ChEBI" id="CHEBI:57746"/>
        <dbReference type="EC" id="4.6.1.2"/>
    </reaction>
</comment>
<evidence type="ECO:0000256" key="12">
    <source>
        <dbReference type="ARBA" id="ARBA00023239"/>
    </source>
</evidence>
<protein>
    <recommendedName>
        <fullName evidence="4">guanylate cyclase</fullName>
        <ecNumber evidence="4">4.6.1.2</ecNumber>
    </recommendedName>
</protein>
<feature type="domain" description="Guanylate cyclase" evidence="15">
    <location>
        <begin position="281"/>
        <end position="395"/>
    </location>
</feature>
<dbReference type="EC" id="4.6.1.2" evidence="4"/>
<dbReference type="EMBL" id="CATQJA010001964">
    <property type="protein sequence ID" value="CAJ0569162.1"/>
    <property type="molecule type" value="Genomic_DNA"/>
</dbReference>
<feature type="domain" description="Protein kinase" evidence="14">
    <location>
        <begin position="1"/>
        <end position="223"/>
    </location>
</feature>
<dbReference type="GO" id="GO:0004016">
    <property type="term" value="F:adenylate cyclase activity"/>
    <property type="evidence" value="ECO:0007669"/>
    <property type="project" value="TreeGrafter"/>
</dbReference>
<evidence type="ECO:0000256" key="3">
    <source>
        <dbReference type="ARBA" id="ARBA00004479"/>
    </source>
</evidence>
<reference evidence="16" key="1">
    <citation type="submission" date="2023-06" db="EMBL/GenBank/DDBJ databases">
        <authorList>
            <person name="Delattre M."/>
        </authorList>
    </citation>
    <scope>NUCLEOTIDE SEQUENCE</scope>
    <source>
        <strain evidence="16">AF72</strain>
    </source>
</reference>
<dbReference type="GO" id="GO:0004672">
    <property type="term" value="F:protein kinase activity"/>
    <property type="evidence" value="ECO:0007669"/>
    <property type="project" value="InterPro"/>
</dbReference>
<keyword evidence="5" id="KW-1003">Cell membrane</keyword>
<evidence type="ECO:0000256" key="10">
    <source>
        <dbReference type="ARBA" id="ARBA00023136"/>
    </source>
</evidence>
<organism evidence="16 17">
    <name type="scientific">Mesorhabditis spiculigera</name>
    <dbReference type="NCBI Taxonomy" id="96644"/>
    <lineage>
        <taxon>Eukaryota</taxon>
        <taxon>Metazoa</taxon>
        <taxon>Ecdysozoa</taxon>
        <taxon>Nematoda</taxon>
        <taxon>Chromadorea</taxon>
        <taxon>Rhabditida</taxon>
        <taxon>Rhabditina</taxon>
        <taxon>Rhabditomorpha</taxon>
        <taxon>Rhabditoidea</taxon>
        <taxon>Rhabditidae</taxon>
        <taxon>Mesorhabditinae</taxon>
        <taxon>Mesorhabditis</taxon>
    </lineage>
</organism>
<dbReference type="InterPro" id="IPR011645">
    <property type="entry name" value="HNOB_dom_associated"/>
</dbReference>
<evidence type="ECO:0000256" key="1">
    <source>
        <dbReference type="ARBA" id="ARBA00001436"/>
    </source>
</evidence>
<dbReference type="InterPro" id="IPR011009">
    <property type="entry name" value="Kinase-like_dom_sf"/>
</dbReference>
<gene>
    <name evidence="16" type="ORF">MSPICULIGERA_LOCUS7652</name>
</gene>
<evidence type="ECO:0000256" key="7">
    <source>
        <dbReference type="ARBA" id="ARBA00022729"/>
    </source>
</evidence>
<sequence length="476" mass="53637">MKTTTSTASLASRWTDSTTCRFGGSAPVEHFLEVLINSPIKMDAFFAFSLIRDVLSGLAFNPPALPSAFTEISLQNAAVVDERWQIKISLFGLQGIQAMDKKVKRDGPEILRDSSNPPTKASDIYSFAIISSEILMRSPPWDVDQRKERIDELIYMIKKGRHPPMRPEIDLTNMPDMNTSMVHLITDCWSENPLDRPPIDKVRASMRNIYHGNNNNLMDHVFHIMEQHAEMLEQEVDERTKELVEEKGKSDLLLYRMLPKTVADKLKVGQTVAPESFELVTIFFSDVVSFTTLAARCTPMQVVDILNGLYSIFDHVIETHDAYKVETIGDGYLCVSGLPKRNGNEHVKEIAEMSLELRKQVATFRIAHLPNEKVLLRIGLHTGSCVAGVVGLTMPSGDCNNYLQSFYPGRFHTETRGDVIIKGKGVMQTYWLLGHSQDFVHAALQPPKVSQPGTASTMYNEYKRQDTMRVDSIDEL</sequence>
<keyword evidence="12" id="KW-0456">Lyase</keyword>
<comment type="subcellular location">
    <subcellularLocation>
        <location evidence="2">Cell membrane</location>
    </subcellularLocation>
    <subcellularLocation>
        <location evidence="3">Membrane</location>
        <topology evidence="3">Single-pass type I membrane protein</topology>
    </subcellularLocation>
</comment>
<comment type="caution">
    <text evidence="16">The sequence shown here is derived from an EMBL/GenBank/DDBJ whole genome shotgun (WGS) entry which is preliminary data.</text>
</comment>
<evidence type="ECO:0000313" key="16">
    <source>
        <dbReference type="EMBL" id="CAJ0569162.1"/>
    </source>
</evidence>
<evidence type="ECO:0000256" key="2">
    <source>
        <dbReference type="ARBA" id="ARBA00004236"/>
    </source>
</evidence>
<evidence type="ECO:0000313" key="17">
    <source>
        <dbReference type="Proteomes" id="UP001177023"/>
    </source>
</evidence>
<keyword evidence="6" id="KW-0812">Transmembrane</keyword>
<dbReference type="Gene3D" id="3.30.70.1230">
    <property type="entry name" value="Nucleotide cyclase"/>
    <property type="match status" value="1"/>
</dbReference>
<dbReference type="PROSITE" id="PS50125">
    <property type="entry name" value="GUANYLATE_CYCLASE_2"/>
    <property type="match status" value="1"/>
</dbReference>
<dbReference type="Gene3D" id="6.10.250.780">
    <property type="match status" value="1"/>
</dbReference>
<dbReference type="GO" id="GO:0004383">
    <property type="term" value="F:guanylate cyclase activity"/>
    <property type="evidence" value="ECO:0007669"/>
    <property type="project" value="UniProtKB-EC"/>
</dbReference>
<evidence type="ECO:0000256" key="9">
    <source>
        <dbReference type="ARBA" id="ARBA00022989"/>
    </source>
</evidence>
<keyword evidence="9" id="KW-1133">Transmembrane helix</keyword>
<dbReference type="InterPro" id="IPR050401">
    <property type="entry name" value="Cyclic_nucleotide_synthase"/>
</dbReference>
<dbReference type="GO" id="GO:0001653">
    <property type="term" value="F:peptide receptor activity"/>
    <property type="evidence" value="ECO:0007669"/>
    <property type="project" value="TreeGrafter"/>
</dbReference>
<dbReference type="AlphaFoldDB" id="A0AA36CIU2"/>
<dbReference type="GO" id="GO:0035556">
    <property type="term" value="P:intracellular signal transduction"/>
    <property type="evidence" value="ECO:0007669"/>
    <property type="project" value="InterPro"/>
</dbReference>
<evidence type="ECO:0000256" key="6">
    <source>
        <dbReference type="ARBA" id="ARBA00022692"/>
    </source>
</evidence>
<name>A0AA36CIU2_9BILA</name>
<evidence type="ECO:0000256" key="5">
    <source>
        <dbReference type="ARBA" id="ARBA00022475"/>
    </source>
</evidence>
<keyword evidence="11" id="KW-0325">Glycoprotein</keyword>
<dbReference type="GO" id="GO:0005524">
    <property type="term" value="F:ATP binding"/>
    <property type="evidence" value="ECO:0007669"/>
    <property type="project" value="InterPro"/>
</dbReference>
<dbReference type="InterPro" id="IPR029787">
    <property type="entry name" value="Nucleotide_cyclase"/>
</dbReference>